<keyword evidence="1" id="KW-0812">Transmembrane</keyword>
<keyword evidence="3" id="KW-1185">Reference proteome</keyword>
<reference evidence="4" key="2">
    <citation type="submission" date="2020-04" db="EMBL/GenBank/DDBJ databases">
        <authorList>
            <consortium name="NCBI Genome Project"/>
        </authorList>
    </citation>
    <scope>NUCLEOTIDE SEQUENCE</scope>
    <source>
        <strain evidence="4">CBS 304.34</strain>
    </source>
</reference>
<name>A0A6A6Y4M1_9PEZI</name>
<dbReference type="Pfam" id="PF11917">
    <property type="entry name" value="DUF3435"/>
    <property type="match status" value="1"/>
</dbReference>
<dbReference type="EMBL" id="MU003719">
    <property type="protein sequence ID" value="KAF2803175.1"/>
    <property type="molecule type" value="Genomic_DNA"/>
</dbReference>
<dbReference type="RefSeq" id="XP_033570139.1">
    <property type="nucleotide sequence ID" value="XM_033716169.1"/>
</dbReference>
<keyword evidence="1" id="KW-1133">Transmembrane helix</keyword>
<dbReference type="GeneID" id="54457062"/>
<dbReference type="AlphaFoldDB" id="A0A6A6Y4M1"/>
<proteinExistence type="predicted"/>
<reference evidence="4" key="3">
    <citation type="submission" date="2025-04" db="UniProtKB">
        <authorList>
            <consortium name="RefSeq"/>
        </authorList>
    </citation>
    <scope>IDENTIFICATION</scope>
    <source>
        <strain evidence="4">CBS 304.34</strain>
    </source>
</reference>
<protein>
    <submittedName>
        <fullName evidence="2 4">Uncharacterized protein</fullName>
    </submittedName>
</protein>
<feature type="non-terminal residue" evidence="2">
    <location>
        <position position="1"/>
    </location>
</feature>
<sequence length="103" mass="12320">YILVTLLRDLKGGPYRVLLEFTFKFIKEILTLVKNTFPLPKIIFNKSLIFSLYIFLFRILFRNRAFALYNLISKKKLSRLYILLGRNKLLLLLNRKLDKILVL</sequence>
<gene>
    <name evidence="2 4" type="ORF">BDZ99DRAFT_400266</name>
</gene>
<reference evidence="2 4" key="1">
    <citation type="journal article" date="2020" name="Stud. Mycol.">
        <title>101 Dothideomycetes genomes: a test case for predicting lifestyles and emergence of pathogens.</title>
        <authorList>
            <person name="Haridas S."/>
            <person name="Albert R."/>
            <person name="Binder M."/>
            <person name="Bloem J."/>
            <person name="Labutti K."/>
            <person name="Salamov A."/>
            <person name="Andreopoulos B."/>
            <person name="Baker S."/>
            <person name="Barry K."/>
            <person name="Bills G."/>
            <person name="Bluhm B."/>
            <person name="Cannon C."/>
            <person name="Castanera R."/>
            <person name="Culley D."/>
            <person name="Daum C."/>
            <person name="Ezra D."/>
            <person name="Gonzalez J."/>
            <person name="Henrissat B."/>
            <person name="Kuo A."/>
            <person name="Liang C."/>
            <person name="Lipzen A."/>
            <person name="Lutzoni F."/>
            <person name="Magnuson J."/>
            <person name="Mondo S."/>
            <person name="Nolan M."/>
            <person name="Ohm R."/>
            <person name="Pangilinan J."/>
            <person name="Park H.-J."/>
            <person name="Ramirez L."/>
            <person name="Alfaro M."/>
            <person name="Sun H."/>
            <person name="Tritt A."/>
            <person name="Yoshinaga Y."/>
            <person name="Zwiers L.-H."/>
            <person name="Turgeon B."/>
            <person name="Goodwin S."/>
            <person name="Spatafora J."/>
            <person name="Crous P."/>
            <person name="Grigoriev I."/>
        </authorList>
    </citation>
    <scope>NUCLEOTIDE SEQUENCE</scope>
    <source>
        <strain evidence="2 4">CBS 304.34</strain>
    </source>
</reference>
<keyword evidence="1" id="KW-0472">Membrane</keyword>
<dbReference type="OrthoDB" id="4485682at2759"/>
<accession>A0A6A6Y4M1</accession>
<dbReference type="Proteomes" id="UP000504636">
    <property type="component" value="Unplaced"/>
</dbReference>
<evidence type="ECO:0000313" key="3">
    <source>
        <dbReference type="Proteomes" id="UP000504636"/>
    </source>
</evidence>
<evidence type="ECO:0000313" key="4">
    <source>
        <dbReference type="RefSeq" id="XP_033570139.1"/>
    </source>
</evidence>
<dbReference type="InterPro" id="IPR021842">
    <property type="entry name" value="DUF3435"/>
</dbReference>
<evidence type="ECO:0000313" key="2">
    <source>
        <dbReference type="EMBL" id="KAF2803175.1"/>
    </source>
</evidence>
<organism evidence="2">
    <name type="scientific">Mytilinidion resinicola</name>
    <dbReference type="NCBI Taxonomy" id="574789"/>
    <lineage>
        <taxon>Eukaryota</taxon>
        <taxon>Fungi</taxon>
        <taxon>Dikarya</taxon>
        <taxon>Ascomycota</taxon>
        <taxon>Pezizomycotina</taxon>
        <taxon>Dothideomycetes</taxon>
        <taxon>Pleosporomycetidae</taxon>
        <taxon>Mytilinidiales</taxon>
        <taxon>Mytilinidiaceae</taxon>
        <taxon>Mytilinidion</taxon>
    </lineage>
</organism>
<feature type="transmembrane region" description="Helical" evidence="1">
    <location>
        <begin position="42"/>
        <end position="61"/>
    </location>
</feature>
<evidence type="ECO:0000256" key="1">
    <source>
        <dbReference type="SAM" id="Phobius"/>
    </source>
</evidence>